<evidence type="ECO:0000313" key="1">
    <source>
        <dbReference type="EMBL" id="MBA0656611.1"/>
    </source>
</evidence>
<organism evidence="1 2">
    <name type="scientific">Gossypium klotzschianum</name>
    <dbReference type="NCBI Taxonomy" id="34286"/>
    <lineage>
        <taxon>Eukaryota</taxon>
        <taxon>Viridiplantae</taxon>
        <taxon>Streptophyta</taxon>
        <taxon>Embryophyta</taxon>
        <taxon>Tracheophyta</taxon>
        <taxon>Spermatophyta</taxon>
        <taxon>Magnoliopsida</taxon>
        <taxon>eudicotyledons</taxon>
        <taxon>Gunneridae</taxon>
        <taxon>Pentapetalae</taxon>
        <taxon>rosids</taxon>
        <taxon>malvids</taxon>
        <taxon>Malvales</taxon>
        <taxon>Malvaceae</taxon>
        <taxon>Malvoideae</taxon>
        <taxon>Gossypium</taxon>
    </lineage>
</organism>
<protein>
    <submittedName>
        <fullName evidence="1">Uncharacterized protein</fullName>
    </submittedName>
</protein>
<accession>A0A7J8V1I1</accession>
<evidence type="ECO:0000313" key="2">
    <source>
        <dbReference type="Proteomes" id="UP000593573"/>
    </source>
</evidence>
<gene>
    <name evidence="1" type="ORF">Goklo_008952</name>
</gene>
<name>A0A7J8V1I1_9ROSI</name>
<dbReference type="AlphaFoldDB" id="A0A7J8V1I1"/>
<comment type="caution">
    <text evidence="1">The sequence shown here is derived from an EMBL/GenBank/DDBJ whole genome shotgun (WGS) entry which is preliminary data.</text>
</comment>
<proteinExistence type="predicted"/>
<keyword evidence="2" id="KW-1185">Reference proteome</keyword>
<sequence>MEKTKFFLWKWLETLYATKPLVNRLVLK</sequence>
<dbReference type="EMBL" id="JABFAB010000008">
    <property type="protein sequence ID" value="MBA0656611.1"/>
    <property type="molecule type" value="Genomic_DNA"/>
</dbReference>
<dbReference type="Proteomes" id="UP000593573">
    <property type="component" value="Unassembled WGS sequence"/>
</dbReference>
<reference evidence="1 2" key="1">
    <citation type="journal article" date="2019" name="Genome Biol. Evol.">
        <title>Insights into the evolution of the New World diploid cottons (Gossypium, subgenus Houzingenia) based on genome sequencing.</title>
        <authorList>
            <person name="Grover C.E."/>
            <person name="Arick M.A. 2nd"/>
            <person name="Thrash A."/>
            <person name="Conover J.L."/>
            <person name="Sanders W.S."/>
            <person name="Peterson D.G."/>
            <person name="Frelichowski J.E."/>
            <person name="Scheffler J.A."/>
            <person name="Scheffler B.E."/>
            <person name="Wendel J.F."/>
        </authorList>
    </citation>
    <scope>NUCLEOTIDE SEQUENCE [LARGE SCALE GENOMIC DNA]</scope>
    <source>
        <strain evidence="1">57</strain>
        <tissue evidence="1">Leaf</tissue>
    </source>
</reference>